<dbReference type="Gene3D" id="3.30.300.330">
    <property type="match status" value="1"/>
</dbReference>
<dbReference type="Gene3D" id="3.30.43.10">
    <property type="entry name" value="Uridine Diphospho-n-acetylenolpyruvylglucosamine Reductase, domain 2"/>
    <property type="match status" value="1"/>
</dbReference>
<dbReference type="Pfam" id="PF02913">
    <property type="entry name" value="FAD-oxidase_C"/>
    <property type="match status" value="1"/>
</dbReference>
<keyword evidence="4" id="KW-0560">Oxidoreductase</keyword>
<evidence type="ECO:0000256" key="7">
    <source>
        <dbReference type="PIRSR" id="PIRSR625650-4"/>
    </source>
</evidence>
<feature type="binding site" evidence="6">
    <location>
        <position position="432"/>
    </location>
    <ligand>
        <name>substrate</name>
    </ligand>
</feature>
<sequence>MSNKPYKGFEPKWVLTPAPEGSYRSIFRWGDPEFFKYPKESLYKLMKETFKMTDDDFKDYTDDIGFDKVDLSDYPSKIDPKHIQALGKIVGDAFVTTEDYPRLAVAYGCTAYDLLRLRHKQIENLPDVVVYPDTTEQVEQIVAYAVQNKIPLYVYGGGSSVTRGVEAVKGGISLDMRKRFNKVISFNETDQTITVQAGMSGPKLEETLQNAPKLFGAKRAYTCGHFPQSFEYSSVGGWTVTRGAGQNSTYYGTITDIVLSQKYATPIGRIVTSHYPREATGPNLNQIMMGSEGTFGVLTEVTLRVFRWMPENRKRFSYMFKNWEIAMDAAREMMQCECGYSSVFRLSDPEETHLMLKLYNVDETPLEPLLDKFGFKDMERCMFLGFTDGEKGFSKNVAKNIAKIARKYGAMPMTGYVTKSWEKGRFNDPYLRDTLMDFSVLTDTLECTVNWSNMAQVHRDVRKVCHALPNTVVTTHMSHCYPQGANLYFIFITKMNDAAAFKAYHTTILDAIQKSGAAISHHHGIGKMFAPWLEGYIGEKEYGVFKVLKEYFDPDYLMNPGGTIGFDLLPEEKKYLNTREDYR</sequence>
<dbReference type="InterPro" id="IPR006094">
    <property type="entry name" value="Oxid_FAD_bind_N"/>
</dbReference>
<dbReference type="SUPFAM" id="SSF56176">
    <property type="entry name" value="FAD-binding/transporter-associated domain-like"/>
    <property type="match status" value="1"/>
</dbReference>
<reference evidence="9" key="1">
    <citation type="submission" date="2020-10" db="EMBL/GenBank/DDBJ databases">
        <authorList>
            <person name="Gilroy R."/>
        </authorList>
    </citation>
    <scope>NUCLEOTIDE SEQUENCE</scope>
    <source>
        <strain evidence="9">ChiGjej1B1-19959</strain>
    </source>
</reference>
<dbReference type="InterPro" id="IPR004113">
    <property type="entry name" value="FAD-bd_oxidored_4_C"/>
</dbReference>
<gene>
    <name evidence="9" type="ORF">IAC53_01550</name>
</gene>
<comment type="caution">
    <text evidence="9">The sequence shown here is derived from an EMBL/GenBank/DDBJ whole genome shotgun (WGS) entry which is preliminary data.</text>
</comment>
<dbReference type="PROSITE" id="PS51387">
    <property type="entry name" value="FAD_PCMH"/>
    <property type="match status" value="1"/>
</dbReference>
<keyword evidence="3" id="KW-0274">FAD</keyword>
<dbReference type="EMBL" id="DVMW01000012">
    <property type="protein sequence ID" value="HIU35279.1"/>
    <property type="molecule type" value="Genomic_DNA"/>
</dbReference>
<dbReference type="InterPro" id="IPR036318">
    <property type="entry name" value="FAD-bd_PCMH-like_sf"/>
</dbReference>
<organism evidence="9 10">
    <name type="scientific">Candidatus Fimenecus excrementigallinarum</name>
    <dbReference type="NCBI Taxonomy" id="2840816"/>
    <lineage>
        <taxon>Bacteria</taxon>
        <taxon>Bacillati</taxon>
        <taxon>Bacillota</taxon>
        <taxon>Clostridia</taxon>
        <taxon>Candidatus Fimenecus</taxon>
    </lineage>
</organism>
<dbReference type="SUPFAM" id="SSF55103">
    <property type="entry name" value="FAD-linked oxidases, C-terminal domain"/>
    <property type="match status" value="1"/>
</dbReference>
<evidence type="ECO:0000256" key="5">
    <source>
        <dbReference type="PIRSR" id="PIRSR625650-1"/>
    </source>
</evidence>
<protein>
    <submittedName>
        <fullName evidence="9">FAD-binding oxidoreductase</fullName>
    </submittedName>
</protein>
<dbReference type="GO" id="GO:0008610">
    <property type="term" value="P:lipid biosynthetic process"/>
    <property type="evidence" value="ECO:0007669"/>
    <property type="project" value="InterPro"/>
</dbReference>
<dbReference type="AlphaFoldDB" id="A0A9D1IG66"/>
<comment type="similarity">
    <text evidence="1">Belongs to the FAD-binding oxidoreductase/transferase type 4 family.</text>
</comment>
<evidence type="ECO:0000256" key="1">
    <source>
        <dbReference type="ARBA" id="ARBA00008000"/>
    </source>
</evidence>
<dbReference type="Gene3D" id="3.30.70.3450">
    <property type="match status" value="1"/>
</dbReference>
<dbReference type="InterPro" id="IPR016164">
    <property type="entry name" value="FAD-linked_Oxase-like_C"/>
</dbReference>
<feature type="site" description="Important for enzyme activity" evidence="7">
    <location>
        <position position="345"/>
    </location>
</feature>
<dbReference type="Pfam" id="PF01565">
    <property type="entry name" value="FAD_binding_4"/>
    <property type="match status" value="1"/>
</dbReference>
<keyword evidence="2" id="KW-0285">Flavoprotein</keyword>
<dbReference type="PANTHER" id="PTHR46568">
    <property type="entry name" value="ALKYLDIHYDROXYACETONEPHOSPHATE SYNTHASE, PEROXISOMAL"/>
    <property type="match status" value="1"/>
</dbReference>
<proteinExistence type="inferred from homology"/>
<dbReference type="Proteomes" id="UP000824071">
    <property type="component" value="Unassembled WGS sequence"/>
</dbReference>
<evidence type="ECO:0000256" key="6">
    <source>
        <dbReference type="PIRSR" id="PIRSR625650-2"/>
    </source>
</evidence>
<name>A0A9D1IG66_9FIRM</name>
<evidence type="ECO:0000256" key="2">
    <source>
        <dbReference type="ARBA" id="ARBA00022630"/>
    </source>
</evidence>
<evidence type="ECO:0000259" key="8">
    <source>
        <dbReference type="PROSITE" id="PS51387"/>
    </source>
</evidence>
<dbReference type="InterPro" id="IPR016169">
    <property type="entry name" value="FAD-bd_PCMH_sub2"/>
</dbReference>
<evidence type="ECO:0000313" key="9">
    <source>
        <dbReference type="EMBL" id="HIU35279.1"/>
    </source>
</evidence>
<dbReference type="InterPro" id="IPR016166">
    <property type="entry name" value="FAD-bd_PCMH"/>
</dbReference>
<dbReference type="Gene3D" id="1.10.45.10">
    <property type="entry name" value="Vanillyl-alcohol Oxidase, Chain A, domain 4"/>
    <property type="match status" value="1"/>
</dbReference>
<dbReference type="Gene3D" id="3.30.465.10">
    <property type="match status" value="1"/>
</dbReference>
<dbReference type="InterPro" id="IPR016171">
    <property type="entry name" value="Vanillyl_alc_oxidase_C-sub2"/>
</dbReference>
<dbReference type="GO" id="GO:0016491">
    <property type="term" value="F:oxidoreductase activity"/>
    <property type="evidence" value="ECO:0007669"/>
    <property type="project" value="UniProtKB-KW"/>
</dbReference>
<dbReference type="InterPro" id="IPR016167">
    <property type="entry name" value="FAD-bd_PCMH_sub1"/>
</dbReference>
<evidence type="ECO:0000313" key="10">
    <source>
        <dbReference type="Proteomes" id="UP000824071"/>
    </source>
</evidence>
<evidence type="ECO:0000256" key="4">
    <source>
        <dbReference type="ARBA" id="ARBA00023002"/>
    </source>
</evidence>
<feature type="active site" description="Proton donor/acceptor" evidence="5">
    <location>
        <position position="488"/>
    </location>
</feature>
<accession>A0A9D1IG66</accession>
<feature type="domain" description="FAD-binding PCMH-type" evidence="8">
    <location>
        <begin position="122"/>
        <end position="308"/>
    </location>
</feature>
<dbReference type="InterPro" id="IPR025650">
    <property type="entry name" value="Alkyl-DHAP_Synthase"/>
</dbReference>
<dbReference type="GO" id="GO:0008609">
    <property type="term" value="F:alkylglycerone-phosphate synthase activity"/>
    <property type="evidence" value="ECO:0007669"/>
    <property type="project" value="InterPro"/>
</dbReference>
<dbReference type="PANTHER" id="PTHR46568:SF1">
    <property type="entry name" value="ALKYLDIHYDROXYACETONEPHOSPHATE SYNTHASE, PEROXISOMAL"/>
    <property type="match status" value="1"/>
</dbReference>
<evidence type="ECO:0000256" key="3">
    <source>
        <dbReference type="ARBA" id="ARBA00022827"/>
    </source>
</evidence>
<reference evidence="9" key="2">
    <citation type="journal article" date="2021" name="PeerJ">
        <title>Extensive microbial diversity within the chicken gut microbiome revealed by metagenomics and culture.</title>
        <authorList>
            <person name="Gilroy R."/>
            <person name="Ravi A."/>
            <person name="Getino M."/>
            <person name="Pursley I."/>
            <person name="Horton D.L."/>
            <person name="Alikhan N.F."/>
            <person name="Baker D."/>
            <person name="Gharbi K."/>
            <person name="Hall N."/>
            <person name="Watson M."/>
            <person name="Adriaenssens E.M."/>
            <person name="Foster-Nyarko E."/>
            <person name="Jarju S."/>
            <person name="Secka A."/>
            <person name="Antonio M."/>
            <person name="Oren A."/>
            <person name="Chaudhuri R.R."/>
            <person name="La Ragione R."/>
            <person name="Hildebrand F."/>
            <person name="Pallen M.J."/>
        </authorList>
    </citation>
    <scope>NUCLEOTIDE SEQUENCE</scope>
    <source>
        <strain evidence="9">ChiGjej1B1-19959</strain>
    </source>
</reference>
<dbReference type="GO" id="GO:0071949">
    <property type="term" value="F:FAD binding"/>
    <property type="evidence" value="ECO:0007669"/>
    <property type="project" value="InterPro"/>
</dbReference>